<feature type="compositionally biased region" description="Basic and acidic residues" evidence="1">
    <location>
        <begin position="66"/>
        <end position="80"/>
    </location>
</feature>
<dbReference type="Gramene" id="Ma08_t26270.1">
    <property type="protein sequence ID" value="Ma08_p26270.1"/>
    <property type="gene ID" value="Ma08_g26270"/>
</dbReference>
<feature type="compositionally biased region" description="Acidic residues" evidence="1">
    <location>
        <begin position="55"/>
        <end position="65"/>
    </location>
</feature>
<dbReference type="EMBL" id="HG996472">
    <property type="protein sequence ID" value="CAG1832789.1"/>
    <property type="molecule type" value="Genomic_DNA"/>
</dbReference>
<dbReference type="FunCoup" id="A0A804KAY1">
    <property type="interactions" value="25"/>
</dbReference>
<feature type="region of interest" description="Disordered" evidence="1">
    <location>
        <begin position="46"/>
        <end position="92"/>
    </location>
</feature>
<dbReference type="InterPro" id="IPR038944">
    <property type="entry name" value="OEP7-like"/>
</dbReference>
<dbReference type="PANTHER" id="PTHR33982">
    <property type="entry name" value="OUTER ENVELOPE MEMBRANE PROTEIN 7-RELATED"/>
    <property type="match status" value="1"/>
</dbReference>
<keyword evidence="4" id="KW-1185">Reference proteome</keyword>
<dbReference type="GO" id="GO:0009707">
    <property type="term" value="C:chloroplast outer membrane"/>
    <property type="evidence" value="ECO:0000318"/>
    <property type="project" value="GO_Central"/>
</dbReference>
<protein>
    <submittedName>
        <fullName evidence="2">(wild Malaysian banana) hypothetical protein</fullName>
    </submittedName>
</protein>
<dbReference type="OrthoDB" id="754892at2759"/>
<evidence type="ECO:0000256" key="1">
    <source>
        <dbReference type="SAM" id="MobiDB-lite"/>
    </source>
</evidence>
<dbReference type="PANTHER" id="PTHR33982:SF5">
    <property type="entry name" value="OUTER ENVELOPE MEMBRANE PROTEIN 7"/>
    <property type="match status" value="1"/>
</dbReference>
<gene>
    <name evidence="2" type="ORF">GSMUA_87090.1</name>
</gene>
<accession>A0A804KAY1</accession>
<dbReference type="EnsemblPlants" id="Ma08_t26270.1">
    <property type="protein sequence ID" value="Ma08_p26270.1"/>
    <property type="gene ID" value="Ma08_g26270"/>
</dbReference>
<dbReference type="AlphaFoldDB" id="A0A804KAY1"/>
<sequence>MARRGAGGGDGSALKRALLVSGGLALAWLAVETAFKPLLDRLRGAISRSDPAHDPDDDDDDDDLRGDEKGDTRGRNKALNEEQQDGGAPPSN</sequence>
<name>A0A804KAY1_MUSAM</name>
<organism evidence="3 4">
    <name type="scientific">Musa acuminata subsp. malaccensis</name>
    <name type="common">Wild banana</name>
    <name type="synonym">Musa malaccensis</name>
    <dbReference type="NCBI Taxonomy" id="214687"/>
    <lineage>
        <taxon>Eukaryota</taxon>
        <taxon>Viridiplantae</taxon>
        <taxon>Streptophyta</taxon>
        <taxon>Embryophyta</taxon>
        <taxon>Tracheophyta</taxon>
        <taxon>Spermatophyta</taxon>
        <taxon>Magnoliopsida</taxon>
        <taxon>Liliopsida</taxon>
        <taxon>Zingiberales</taxon>
        <taxon>Musaceae</taxon>
        <taxon>Musa</taxon>
    </lineage>
</organism>
<evidence type="ECO:0000313" key="3">
    <source>
        <dbReference type="EnsemblPlants" id="Ma08_p26270.1"/>
    </source>
</evidence>
<dbReference type="Proteomes" id="UP000012960">
    <property type="component" value="Unplaced"/>
</dbReference>
<evidence type="ECO:0000313" key="2">
    <source>
        <dbReference type="EMBL" id="CAG1832789.1"/>
    </source>
</evidence>
<proteinExistence type="predicted"/>
<reference evidence="2" key="1">
    <citation type="submission" date="2021-03" db="EMBL/GenBank/DDBJ databases">
        <authorList>
            <consortium name="Genoscope - CEA"/>
            <person name="William W."/>
        </authorList>
    </citation>
    <scope>NUCLEOTIDE SEQUENCE</scope>
    <source>
        <strain evidence="2">Doubled-haploid Pahang</strain>
    </source>
</reference>
<evidence type="ECO:0000313" key="4">
    <source>
        <dbReference type="Proteomes" id="UP000012960"/>
    </source>
</evidence>
<reference evidence="3" key="2">
    <citation type="submission" date="2021-05" db="UniProtKB">
        <authorList>
            <consortium name="EnsemblPlants"/>
        </authorList>
    </citation>
    <scope>IDENTIFICATION</scope>
    <source>
        <strain evidence="3">subsp. malaccensis</strain>
    </source>
</reference>